<dbReference type="GeneID" id="91088396"/>
<dbReference type="GO" id="GO:0005886">
    <property type="term" value="C:plasma membrane"/>
    <property type="evidence" value="ECO:0007669"/>
    <property type="project" value="UniProtKB-SubCell"/>
</dbReference>
<reference evidence="9" key="2">
    <citation type="journal article" date="2022" name="Elife">
        <title>Obligate sexual reproduction of a homothallic fungus closely related to the Cryptococcus pathogenic species complex.</title>
        <authorList>
            <person name="Passer A.R."/>
            <person name="Clancey S.A."/>
            <person name="Shea T."/>
            <person name="David-Palma M."/>
            <person name="Averette A.F."/>
            <person name="Boekhout T."/>
            <person name="Porcel B.M."/>
            <person name="Nowrousian M."/>
            <person name="Cuomo C.A."/>
            <person name="Sun S."/>
            <person name="Heitman J."/>
            <person name="Coelho M.A."/>
        </authorList>
    </citation>
    <scope>NUCLEOTIDE SEQUENCE</scope>
    <source>
        <strain evidence="9">CBS 7841</strain>
    </source>
</reference>
<keyword evidence="3" id="KW-1003">Cell membrane</keyword>
<dbReference type="InterPro" id="IPR004680">
    <property type="entry name" value="Cit_transptr-like_dom"/>
</dbReference>
<feature type="transmembrane region" description="Helical" evidence="7">
    <location>
        <begin position="405"/>
        <end position="430"/>
    </location>
</feature>
<feature type="transmembrane region" description="Helical" evidence="7">
    <location>
        <begin position="287"/>
        <end position="308"/>
    </location>
</feature>
<protein>
    <recommendedName>
        <fullName evidence="8">Citrate transporter-like domain-containing protein</fullName>
    </recommendedName>
</protein>
<dbReference type="PANTHER" id="PTHR43302:SF5">
    <property type="entry name" value="TRANSPORTER ARSB-RELATED"/>
    <property type="match status" value="1"/>
</dbReference>
<keyword evidence="4 7" id="KW-0812">Transmembrane</keyword>
<evidence type="ECO:0000313" key="9">
    <source>
        <dbReference type="EMBL" id="WVN88971.1"/>
    </source>
</evidence>
<dbReference type="EMBL" id="CP143788">
    <property type="protein sequence ID" value="WVN88971.1"/>
    <property type="molecule type" value="Genomic_DNA"/>
</dbReference>
<feature type="transmembrane region" description="Helical" evidence="7">
    <location>
        <begin position="105"/>
        <end position="127"/>
    </location>
</feature>
<evidence type="ECO:0000256" key="3">
    <source>
        <dbReference type="ARBA" id="ARBA00022475"/>
    </source>
</evidence>
<evidence type="ECO:0000313" key="10">
    <source>
        <dbReference type="Proteomes" id="UP000094043"/>
    </source>
</evidence>
<dbReference type="AlphaFoldDB" id="A0AAJ8JUZ3"/>
<feature type="transmembrane region" description="Helical" evidence="7">
    <location>
        <begin position="65"/>
        <end position="85"/>
    </location>
</feature>
<gene>
    <name evidence="9" type="ORF">L203_104186</name>
</gene>
<evidence type="ECO:0000256" key="7">
    <source>
        <dbReference type="SAM" id="Phobius"/>
    </source>
</evidence>
<evidence type="ECO:0000256" key="6">
    <source>
        <dbReference type="ARBA" id="ARBA00023136"/>
    </source>
</evidence>
<feature type="domain" description="Citrate transporter-like" evidence="8">
    <location>
        <begin position="67"/>
        <end position="457"/>
    </location>
</feature>
<dbReference type="RefSeq" id="XP_066069671.1">
    <property type="nucleotide sequence ID" value="XM_066213574.1"/>
</dbReference>
<feature type="transmembrane region" description="Helical" evidence="7">
    <location>
        <begin position="496"/>
        <end position="519"/>
    </location>
</feature>
<sequence length="521" mass="56585">MAVAPLVDGEQRSIDARSIVTLIVFFAVNVPVIWPIRIPLPIWVGRAWERMGGRRRERMYFPLDLRTVPVLGVLVLLASTCIPGGVVRRGIVGSAGVKPYDIMVLFAYISLSLDATGSLRFLAFWVASRSSHGGRLYAAFYGLYATIGAVFGNDPLILSGTPFLAYFTDHAGIVDPTAFLFTHFQVSNLVSALLVSSNPTNLVLTSAFGINFLQYSAWLVLPTLASVVVLFPLARWVFFRGKNLIPTELHPPPVTPRDALVDPVGAVFGAVLFAATVAVLIGLSAGGVIGGTVGVWTVTAPAAVVLFLRDVSRDWTENRVDRERSKEAGAVDSDVEAEGKRLPWLKIRERFPIVSANLSHLPIALVPFAISFFILVEGLQHTGWIAVFGRWWGAWERVGGVAGSVWLMGVLSVVGCNIFGTNIGATILLARVLQSWATTHTYTNRSLYAPVYALAVGSNFGAYSFVFSASLAGLLWRSILGRKGIKITMKQFMRWNIGPLIVTMIVGCLVVAGEVCIMYKD</sequence>
<feature type="transmembrane region" description="Helical" evidence="7">
    <location>
        <begin position="259"/>
        <end position="281"/>
    </location>
</feature>
<feature type="transmembrane region" description="Helical" evidence="7">
    <location>
        <begin position="20"/>
        <end position="44"/>
    </location>
</feature>
<keyword evidence="10" id="KW-1185">Reference proteome</keyword>
<evidence type="ECO:0000259" key="8">
    <source>
        <dbReference type="Pfam" id="PF03600"/>
    </source>
</evidence>
<evidence type="ECO:0000256" key="1">
    <source>
        <dbReference type="ARBA" id="ARBA00004651"/>
    </source>
</evidence>
<dbReference type="PANTHER" id="PTHR43302">
    <property type="entry name" value="TRANSPORTER ARSB-RELATED"/>
    <property type="match status" value="1"/>
</dbReference>
<feature type="transmembrane region" description="Helical" evidence="7">
    <location>
        <begin position="215"/>
        <end position="238"/>
    </location>
</feature>
<keyword evidence="5 7" id="KW-1133">Transmembrane helix</keyword>
<proteinExistence type="predicted"/>
<accession>A0AAJ8JUZ3</accession>
<dbReference type="KEGG" id="cdep:91088396"/>
<evidence type="ECO:0000256" key="2">
    <source>
        <dbReference type="ARBA" id="ARBA00022448"/>
    </source>
</evidence>
<dbReference type="GO" id="GO:0055085">
    <property type="term" value="P:transmembrane transport"/>
    <property type="evidence" value="ECO:0007669"/>
    <property type="project" value="InterPro"/>
</dbReference>
<feature type="transmembrane region" description="Helical" evidence="7">
    <location>
        <begin position="351"/>
        <end position="376"/>
    </location>
</feature>
<keyword evidence="2" id="KW-0813">Transport</keyword>
<reference evidence="9" key="3">
    <citation type="submission" date="2024-01" db="EMBL/GenBank/DDBJ databases">
        <authorList>
            <person name="Coelho M.A."/>
            <person name="David-Palma M."/>
            <person name="Shea T."/>
            <person name="Sun S."/>
            <person name="Cuomo C.A."/>
            <person name="Heitman J."/>
        </authorList>
    </citation>
    <scope>NUCLEOTIDE SEQUENCE</scope>
    <source>
        <strain evidence="9">CBS 7841</strain>
    </source>
</reference>
<dbReference type="Pfam" id="PF03600">
    <property type="entry name" value="CitMHS"/>
    <property type="match status" value="1"/>
</dbReference>
<organism evidence="9 10">
    <name type="scientific">Cryptococcus depauperatus CBS 7841</name>
    <dbReference type="NCBI Taxonomy" id="1295531"/>
    <lineage>
        <taxon>Eukaryota</taxon>
        <taxon>Fungi</taxon>
        <taxon>Dikarya</taxon>
        <taxon>Basidiomycota</taxon>
        <taxon>Agaricomycotina</taxon>
        <taxon>Tremellomycetes</taxon>
        <taxon>Tremellales</taxon>
        <taxon>Cryptococcaceae</taxon>
        <taxon>Cryptococcus</taxon>
    </lineage>
</organism>
<dbReference type="Proteomes" id="UP000094043">
    <property type="component" value="Chromosome 5"/>
</dbReference>
<comment type="subcellular location">
    <subcellularLocation>
        <location evidence="1">Cell membrane</location>
        <topology evidence="1">Multi-pass membrane protein</topology>
    </subcellularLocation>
</comment>
<reference evidence="9" key="1">
    <citation type="submission" date="2016-06" db="EMBL/GenBank/DDBJ databases">
        <authorList>
            <person name="Cuomo C."/>
            <person name="Litvintseva A."/>
            <person name="Heitman J."/>
            <person name="Chen Y."/>
            <person name="Sun S."/>
            <person name="Springer D."/>
            <person name="Dromer F."/>
            <person name="Young S."/>
            <person name="Zeng Q."/>
            <person name="Chapman S."/>
            <person name="Gujja S."/>
            <person name="Saif S."/>
            <person name="Birren B."/>
        </authorList>
    </citation>
    <scope>NUCLEOTIDE SEQUENCE</scope>
    <source>
        <strain evidence="9">CBS 7841</strain>
    </source>
</reference>
<keyword evidence="6 7" id="KW-0472">Membrane</keyword>
<evidence type="ECO:0000256" key="5">
    <source>
        <dbReference type="ARBA" id="ARBA00022989"/>
    </source>
</evidence>
<name>A0AAJ8JUZ3_9TREE</name>
<feature type="transmembrane region" description="Helical" evidence="7">
    <location>
        <begin position="451"/>
        <end position="476"/>
    </location>
</feature>
<feature type="transmembrane region" description="Helical" evidence="7">
    <location>
        <begin position="134"/>
        <end position="152"/>
    </location>
</feature>
<evidence type="ECO:0000256" key="4">
    <source>
        <dbReference type="ARBA" id="ARBA00022692"/>
    </source>
</evidence>